<evidence type="ECO:0000313" key="1">
    <source>
        <dbReference type="Proteomes" id="UP000887565"/>
    </source>
</evidence>
<keyword evidence="1" id="KW-1185">Reference proteome</keyword>
<reference evidence="2" key="1">
    <citation type="submission" date="2022-11" db="UniProtKB">
        <authorList>
            <consortium name="WormBaseParasite"/>
        </authorList>
    </citation>
    <scope>IDENTIFICATION</scope>
</reference>
<dbReference type="AlphaFoldDB" id="A0A915IM42"/>
<proteinExistence type="predicted"/>
<protein>
    <submittedName>
        <fullName evidence="2">Uncharacterized protein</fullName>
    </submittedName>
</protein>
<accession>A0A915IM42</accession>
<sequence length="81" mass="9672">MIYDRSNKRYFNTQDITAPVDVWLTLIFGAESDKQSNKLDSQRTSLFSDYAAANHTHKSPYSEQWDKYWKRVPIWVQRNGR</sequence>
<dbReference type="Proteomes" id="UP000887565">
    <property type="component" value="Unplaced"/>
</dbReference>
<dbReference type="WBParaSite" id="nRc.2.0.1.t15041-RA">
    <property type="protein sequence ID" value="nRc.2.0.1.t15041-RA"/>
    <property type="gene ID" value="nRc.2.0.1.g15041"/>
</dbReference>
<name>A0A915IM42_ROMCU</name>
<organism evidence="1 2">
    <name type="scientific">Romanomermis culicivorax</name>
    <name type="common">Nematode worm</name>
    <dbReference type="NCBI Taxonomy" id="13658"/>
    <lineage>
        <taxon>Eukaryota</taxon>
        <taxon>Metazoa</taxon>
        <taxon>Ecdysozoa</taxon>
        <taxon>Nematoda</taxon>
        <taxon>Enoplea</taxon>
        <taxon>Dorylaimia</taxon>
        <taxon>Mermithida</taxon>
        <taxon>Mermithoidea</taxon>
        <taxon>Mermithidae</taxon>
        <taxon>Romanomermis</taxon>
    </lineage>
</organism>
<evidence type="ECO:0000313" key="2">
    <source>
        <dbReference type="WBParaSite" id="nRc.2.0.1.t15041-RA"/>
    </source>
</evidence>